<dbReference type="EMBL" id="KN556833">
    <property type="protein sequence ID" value="KHJ87888.1"/>
    <property type="molecule type" value="Genomic_DNA"/>
</dbReference>
<dbReference type="Proteomes" id="UP000053660">
    <property type="component" value="Unassembled WGS sequence"/>
</dbReference>
<reference evidence="2 3" key="1">
    <citation type="submission" date="2014-03" db="EMBL/GenBank/DDBJ databases">
        <title>Draft genome of the hookworm Oesophagostomum dentatum.</title>
        <authorList>
            <person name="Mitreva M."/>
        </authorList>
    </citation>
    <scope>NUCLEOTIDE SEQUENCE [LARGE SCALE GENOMIC DNA]</scope>
    <source>
        <strain evidence="2 3">OD-Hann</strain>
    </source>
</reference>
<dbReference type="AlphaFoldDB" id="A0A0B1SRE2"/>
<dbReference type="InterPro" id="IPR005312">
    <property type="entry name" value="DUF1759"/>
</dbReference>
<evidence type="ECO:0000313" key="3">
    <source>
        <dbReference type="Proteomes" id="UP000053660"/>
    </source>
</evidence>
<dbReference type="PANTHER" id="PTHR22954:SF3">
    <property type="entry name" value="PROTEIN CBG08539"/>
    <property type="match status" value="1"/>
</dbReference>
<evidence type="ECO:0000256" key="1">
    <source>
        <dbReference type="SAM" id="MobiDB-lite"/>
    </source>
</evidence>
<gene>
    <name evidence="2" type="ORF">OESDEN_12327</name>
</gene>
<organism evidence="2 3">
    <name type="scientific">Oesophagostomum dentatum</name>
    <name type="common">Nodular worm</name>
    <dbReference type="NCBI Taxonomy" id="61180"/>
    <lineage>
        <taxon>Eukaryota</taxon>
        <taxon>Metazoa</taxon>
        <taxon>Ecdysozoa</taxon>
        <taxon>Nematoda</taxon>
        <taxon>Chromadorea</taxon>
        <taxon>Rhabditida</taxon>
        <taxon>Rhabditina</taxon>
        <taxon>Rhabditomorpha</taxon>
        <taxon>Strongyloidea</taxon>
        <taxon>Strongylidae</taxon>
        <taxon>Oesophagostomum</taxon>
    </lineage>
</organism>
<feature type="compositionally biased region" description="Polar residues" evidence="1">
    <location>
        <begin position="196"/>
        <end position="208"/>
    </location>
</feature>
<feature type="region of interest" description="Disordered" evidence="1">
    <location>
        <begin position="196"/>
        <end position="221"/>
    </location>
</feature>
<evidence type="ECO:0000313" key="2">
    <source>
        <dbReference type="EMBL" id="KHJ87888.1"/>
    </source>
</evidence>
<dbReference type="PANTHER" id="PTHR22954">
    <property type="entry name" value="RETROVIRAL PROTEASE-RELATED"/>
    <property type="match status" value="1"/>
</dbReference>
<dbReference type="Pfam" id="PF03564">
    <property type="entry name" value="DUF1759"/>
    <property type="match status" value="1"/>
</dbReference>
<dbReference type="OrthoDB" id="5857529at2759"/>
<sequence>MENKIRLPQLEIPTFHGNFRDYPMFWTTYNSIIHSNPRLSNTVKFLFLKQALKGSAAALIGSMPLIGENYEKAVKLLDKRFNKSGCIADLLITELERLPRAHDNASSCREMLTKITEKLTHIECSGVPLDSSRMWRRLILSKFPDSMSEKVPCKEEERGRNFSADEIVDVLERATAMKETISLTTEAFQDRFSMDQLSHSRPAQYQETQLRRNRERSRKLMEHRNEQRMSCICGSYDHGLTQCPVFPTSEARRNELQK</sequence>
<proteinExistence type="predicted"/>
<accession>A0A0B1SRE2</accession>
<protein>
    <submittedName>
        <fullName evidence="2">Peptidase family A16</fullName>
    </submittedName>
</protein>
<name>A0A0B1SRE2_OESDE</name>
<keyword evidence="3" id="KW-1185">Reference proteome</keyword>